<dbReference type="STRING" id="1122240.GCA_000620105_03157"/>
<reference evidence="2 3" key="1">
    <citation type="submission" date="2018-04" db="EMBL/GenBank/DDBJ databases">
        <title>Denitrifier Microvirgula.</title>
        <authorList>
            <person name="Anderson E."/>
            <person name="Jang J."/>
            <person name="Ishii S."/>
        </authorList>
    </citation>
    <scope>NUCLEOTIDE SEQUENCE [LARGE SCALE GENOMIC DNA]</scope>
    <source>
        <strain evidence="2 3">BE2.4</strain>
    </source>
</reference>
<dbReference type="KEGG" id="maer:DAI18_11755"/>
<dbReference type="Proteomes" id="UP000244173">
    <property type="component" value="Chromosome"/>
</dbReference>
<evidence type="ECO:0000256" key="1">
    <source>
        <dbReference type="SAM" id="SignalP"/>
    </source>
</evidence>
<feature type="signal peptide" evidence="1">
    <location>
        <begin position="1"/>
        <end position="19"/>
    </location>
</feature>
<name>A0A2S0PBA1_9NEIS</name>
<keyword evidence="3" id="KW-1185">Reference proteome</keyword>
<evidence type="ECO:0000313" key="3">
    <source>
        <dbReference type="Proteomes" id="UP000244173"/>
    </source>
</evidence>
<evidence type="ECO:0000313" key="2">
    <source>
        <dbReference type="EMBL" id="AVY94636.1"/>
    </source>
</evidence>
<organism evidence="2 3">
    <name type="scientific">Microvirgula aerodenitrificans</name>
    <dbReference type="NCBI Taxonomy" id="57480"/>
    <lineage>
        <taxon>Bacteria</taxon>
        <taxon>Pseudomonadati</taxon>
        <taxon>Pseudomonadota</taxon>
        <taxon>Betaproteobacteria</taxon>
        <taxon>Neisseriales</taxon>
        <taxon>Aquaspirillaceae</taxon>
        <taxon>Microvirgula</taxon>
    </lineage>
</organism>
<dbReference type="EMBL" id="CP028519">
    <property type="protein sequence ID" value="AVY94636.1"/>
    <property type="molecule type" value="Genomic_DNA"/>
</dbReference>
<proteinExistence type="predicted"/>
<dbReference type="AlphaFoldDB" id="A0A2S0PBA1"/>
<protein>
    <submittedName>
        <fullName evidence="2">Uncharacterized protein</fullName>
    </submittedName>
</protein>
<gene>
    <name evidence="2" type="ORF">DAI18_11755</name>
</gene>
<sequence>MALCCLPLSPALAAAPAPADDTVVLARGEAVPMPELDTLRGGYAVPGGTVMSFGISQAVYIDGQLASLQSLNIADVGKAVSQAGAVSAGLTSLALSGGSLSTGMTNVVQSMLPTVVTVQNSVDGRLIQTLTTLNLSAPSLSAFNALQLGRNLQQATLGSVLR</sequence>
<feature type="chain" id="PRO_5015645193" evidence="1">
    <location>
        <begin position="20"/>
        <end position="162"/>
    </location>
</feature>
<keyword evidence="1" id="KW-0732">Signal</keyword>
<accession>A0A2S0PBA1</accession>